<accession>A0ABR3Q050</accession>
<dbReference type="GeneID" id="95985945"/>
<dbReference type="CDD" id="cd00161">
    <property type="entry name" value="beta-trefoil_Ricin-like"/>
    <property type="match status" value="1"/>
</dbReference>
<dbReference type="Gene3D" id="2.80.10.50">
    <property type="match status" value="1"/>
</dbReference>
<dbReference type="RefSeq" id="XP_069208043.1">
    <property type="nucleotide sequence ID" value="XM_069353401.1"/>
</dbReference>
<keyword evidence="3" id="KW-1185">Reference proteome</keyword>
<evidence type="ECO:0000313" key="3">
    <source>
        <dbReference type="Proteomes" id="UP001565368"/>
    </source>
</evidence>
<dbReference type="EMBL" id="JBBXJM010000004">
    <property type="protein sequence ID" value="KAL1408099.1"/>
    <property type="molecule type" value="Genomic_DNA"/>
</dbReference>
<feature type="chain" id="PRO_5046774016" description="Ricin B lectin domain-containing protein" evidence="1">
    <location>
        <begin position="16"/>
        <end position="182"/>
    </location>
</feature>
<evidence type="ECO:0000313" key="2">
    <source>
        <dbReference type="EMBL" id="KAL1408099.1"/>
    </source>
</evidence>
<sequence length="182" mass="19093">MLLLTTLLLATAALAAPAEYTPRAPSSGPFSFSWDNTQPGYPTTWPIGTPAQFGPGYYNYTTLPAGTGIKPDYDAPKFLYEAQAASAAGYTQITVRDFGPGNTVHCVDAGSYPGNGALLTLQPCNGSRGQQWAVQLHGAAPDPTTAVGTPGKIKLANSNLCWDVKDGDRNQGMQALTVWAVA</sequence>
<organism evidence="2 3">
    <name type="scientific">Vanrija albida</name>
    <dbReference type="NCBI Taxonomy" id="181172"/>
    <lineage>
        <taxon>Eukaryota</taxon>
        <taxon>Fungi</taxon>
        <taxon>Dikarya</taxon>
        <taxon>Basidiomycota</taxon>
        <taxon>Agaricomycotina</taxon>
        <taxon>Tremellomycetes</taxon>
        <taxon>Trichosporonales</taxon>
        <taxon>Trichosporonaceae</taxon>
        <taxon>Vanrija</taxon>
    </lineage>
</organism>
<dbReference type="Proteomes" id="UP001565368">
    <property type="component" value="Unassembled WGS sequence"/>
</dbReference>
<gene>
    <name evidence="2" type="ORF">Q8F55_004902</name>
</gene>
<comment type="caution">
    <text evidence="2">The sequence shown here is derived from an EMBL/GenBank/DDBJ whole genome shotgun (WGS) entry which is preliminary data.</text>
</comment>
<evidence type="ECO:0000256" key="1">
    <source>
        <dbReference type="SAM" id="SignalP"/>
    </source>
</evidence>
<evidence type="ECO:0008006" key="4">
    <source>
        <dbReference type="Google" id="ProtNLM"/>
    </source>
</evidence>
<name>A0ABR3Q050_9TREE</name>
<reference evidence="2 3" key="1">
    <citation type="submission" date="2023-08" db="EMBL/GenBank/DDBJ databases">
        <title>Annotated Genome Sequence of Vanrija albida AlHP1.</title>
        <authorList>
            <person name="Herzog R."/>
        </authorList>
    </citation>
    <scope>NUCLEOTIDE SEQUENCE [LARGE SCALE GENOMIC DNA]</scope>
    <source>
        <strain evidence="2 3">AlHP1</strain>
    </source>
</reference>
<proteinExistence type="predicted"/>
<dbReference type="InterPro" id="IPR035992">
    <property type="entry name" value="Ricin_B-like_lectins"/>
</dbReference>
<dbReference type="SUPFAM" id="SSF50370">
    <property type="entry name" value="Ricin B-like lectins"/>
    <property type="match status" value="1"/>
</dbReference>
<feature type="signal peptide" evidence="1">
    <location>
        <begin position="1"/>
        <end position="15"/>
    </location>
</feature>
<protein>
    <recommendedName>
        <fullName evidence="4">Ricin B lectin domain-containing protein</fullName>
    </recommendedName>
</protein>
<keyword evidence="1" id="KW-0732">Signal</keyword>
<dbReference type="PROSITE" id="PS50231">
    <property type="entry name" value="RICIN_B_LECTIN"/>
    <property type="match status" value="1"/>
</dbReference>